<reference evidence="1 2" key="1">
    <citation type="submission" date="2018-11" db="EMBL/GenBank/DDBJ databases">
        <authorList>
            <consortium name="Pathogen Informatics"/>
        </authorList>
    </citation>
    <scope>NUCLEOTIDE SEQUENCE [LARGE SCALE GENOMIC DNA]</scope>
</reference>
<keyword evidence="2" id="KW-1185">Reference proteome</keyword>
<name>A0A3P7LQH4_CYLGO</name>
<proteinExistence type="predicted"/>
<gene>
    <name evidence="1" type="ORF">CGOC_LOCUS8522</name>
</gene>
<accession>A0A3P7LQH4</accession>
<sequence>MLPHALRGTFRHFVAELAVPFSMIHHRLMEYRSDILQSLTYDGSVVGLERMLNDYFRDILEVRAGGERILVEDGAIEYGPLVYPEAEHLPVIVGVAKVMPISEWGCVPFVVSIPEALEGDADVYDKVDRLVEQYKFTGTKHIIQYYE</sequence>
<dbReference type="AlphaFoldDB" id="A0A3P7LQH4"/>
<dbReference type="EMBL" id="UYRV01104326">
    <property type="protein sequence ID" value="VDN19285.1"/>
    <property type="molecule type" value="Genomic_DNA"/>
</dbReference>
<evidence type="ECO:0000313" key="1">
    <source>
        <dbReference type="EMBL" id="VDN19285.1"/>
    </source>
</evidence>
<protein>
    <submittedName>
        <fullName evidence="1">Uncharacterized protein</fullName>
    </submittedName>
</protein>
<evidence type="ECO:0000313" key="2">
    <source>
        <dbReference type="Proteomes" id="UP000271889"/>
    </source>
</evidence>
<organism evidence="1 2">
    <name type="scientific">Cylicostephanus goldi</name>
    <name type="common">Nematode worm</name>
    <dbReference type="NCBI Taxonomy" id="71465"/>
    <lineage>
        <taxon>Eukaryota</taxon>
        <taxon>Metazoa</taxon>
        <taxon>Ecdysozoa</taxon>
        <taxon>Nematoda</taxon>
        <taxon>Chromadorea</taxon>
        <taxon>Rhabditida</taxon>
        <taxon>Rhabditina</taxon>
        <taxon>Rhabditomorpha</taxon>
        <taxon>Strongyloidea</taxon>
        <taxon>Strongylidae</taxon>
        <taxon>Cylicostephanus</taxon>
    </lineage>
</organism>
<dbReference type="Proteomes" id="UP000271889">
    <property type="component" value="Unassembled WGS sequence"/>
</dbReference>